<dbReference type="SMART" id="SM00179">
    <property type="entry name" value="EGF_CA"/>
    <property type="match status" value="1"/>
</dbReference>
<keyword evidence="4" id="KW-0472">Membrane</keyword>
<evidence type="ECO:0000256" key="1">
    <source>
        <dbReference type="ARBA" id="ARBA00022536"/>
    </source>
</evidence>
<dbReference type="VEuPathDB" id="CryptoDB:Cvel_15101"/>
<sequence>MARAVGEVLSDSGCVCKDASSCGVFGDDPVPRCFVDPSHCSRGGCVCQDVGRRGEGGVWDYCGGSGEIERVGGALESLSGGGLGGDDLRRRQKRKRRLREVGEGERVLFRCDTDSLNLPQRDTAWTFLLYMNADNDLELNGVWDLSMELLRLERSGDVRERNLNLVVLVDRHSPSNSSLEEVEASSSPSSSRLVSVGVVNGCPQSSLTGEEEVVEFRWRMRGDALPSSSPSSSRQAPAYSPPHSHPTSTDSNSADADESPSRSTGDFTGAFELLLVWSEQRERLEWVLLKDHGEVNMGSPSLLADFVKRGVDTFGATHYGLTFWSHGAGWVGLGKDQSHPEEGGMRLSAVRSGIEAGLWGSERSREQETGGGGKLRLSFLGMDACLMGSLSVVDTLSPFAEYILASEANEPSSGWNWRVLAATDGEGGTLSPLQLGTRMWEGYTITGRNAAWVEMGNPLTLSLVKTSAFLDFRDRLDEALKTLFRCGSSEVSAVVREALRQTARVEGCSACTCGDLGEFLELLSNETRITLRGDVRSDSGLGGAVRGDFFNVTSALIEQIEVTRDAFRDALTLHHSEGAHGRHTGLSFFIPLEADDSNRVCTNPSSSLSRQEEFFEKFDSGISHFLKQVVEDEAGGECWVDAGVAERFGQREKEREERRRNVTASIEEECEDGGDGDEGVGLKGNNGPSVSGCSETMSRRKRERDGETGTGPRRRMAEETEKQWQRLAPPPSSRPPSYFPYSSGGSLLFFRPEWSQGTSFRPQRGGGAFLPQRGQGTVIPQRGQGTVIPQRGQGTVIPQRGQGTVIPQRGQGTVIPQRRGGVFTPQRDGGVVSPRADPIPNETSRTATATNSTSVSLPHREALFSPTCPQGFQLDETSGKCTDVDECANDLLPEESCGAGPEVQCVNFEGAFACACKEGFEVSDRHCVAVPETVGDGDGELVTVRLRLVATLTSMLEEFRFSRQWFTGVFERSLARSVGGRRQDAKVSSLHRLLHSADAENGKFRTEVVMTVGPMETALKLQRQLEEAEESGDGETGSELMQSDFGKFFRLGAEVEIIEPGDDEKEGNGEEQAEGGDPRRSGSGDWSWEKVARHVQETPWWVIALVSFAVFVLIFSICCVCWRRRRKRKLARVGDGGGKKETASSMGETAPFPESSPGRDSQTGPGGWSLPERNPEGGAGDGERELPDEGGRGWLEFASVFPSPSAPPLPLHALSLSALPALSASPLPAPVHLPQAGGEQDRDEGGCLRETQPGGSRRHGVMGVGDEREGIEESAPGGVEPGGFEGNTPCPVLEEPESEGSTEAVQSRGGGMVGVFASSGFMYGNGNRDVVEAGSERSRLGGTRTVEEWGGGGPGGLFQRDNRDRRVEPEGETLDDERGFPLIRQRSLPAFYGL</sequence>
<feature type="compositionally biased region" description="Basic and acidic residues" evidence="3">
    <location>
        <begin position="649"/>
        <end position="660"/>
    </location>
</feature>
<reference evidence="6" key="1">
    <citation type="submission" date="2014-11" db="EMBL/GenBank/DDBJ databases">
        <authorList>
            <person name="Otto D Thomas"/>
            <person name="Naeem Raeece"/>
        </authorList>
    </citation>
    <scope>NUCLEOTIDE SEQUENCE</scope>
</reference>
<dbReference type="CDD" id="cd00054">
    <property type="entry name" value="EGF_CA"/>
    <property type="match status" value="1"/>
</dbReference>
<dbReference type="InterPro" id="IPR018097">
    <property type="entry name" value="EGF_Ca-bd_CS"/>
</dbReference>
<dbReference type="PROSITE" id="PS01187">
    <property type="entry name" value="EGF_CA"/>
    <property type="match status" value="1"/>
</dbReference>
<dbReference type="Gene3D" id="2.10.25.10">
    <property type="entry name" value="Laminin"/>
    <property type="match status" value="1"/>
</dbReference>
<keyword evidence="4" id="KW-0812">Transmembrane</keyword>
<feature type="region of interest" description="Disordered" evidence="3">
    <location>
        <begin position="779"/>
        <end position="856"/>
    </location>
</feature>
<feature type="compositionally biased region" description="Basic and acidic residues" evidence="3">
    <location>
        <begin position="715"/>
        <end position="724"/>
    </location>
</feature>
<dbReference type="Pfam" id="PF07645">
    <property type="entry name" value="EGF_CA"/>
    <property type="match status" value="1"/>
</dbReference>
<accession>A0A0G4F4Z7</accession>
<keyword evidence="1" id="KW-0245">EGF-like domain</keyword>
<feature type="compositionally biased region" description="Basic and acidic residues" evidence="3">
    <location>
        <begin position="1076"/>
        <end position="1085"/>
    </location>
</feature>
<proteinExistence type="predicted"/>
<feature type="region of interest" description="Disordered" evidence="3">
    <location>
        <begin position="649"/>
        <end position="736"/>
    </location>
</feature>
<evidence type="ECO:0000256" key="2">
    <source>
        <dbReference type="ARBA" id="ARBA00023157"/>
    </source>
</evidence>
<feature type="domain" description="EGF-like" evidence="5">
    <location>
        <begin position="914"/>
        <end position="927"/>
    </location>
</feature>
<name>A0A0G4F4Z7_9ALVE</name>
<feature type="compositionally biased region" description="Basic and acidic residues" evidence="3">
    <location>
        <begin position="1360"/>
        <end position="1369"/>
    </location>
</feature>
<keyword evidence="2" id="KW-1015">Disulfide bond</keyword>
<organism evidence="6">
    <name type="scientific">Chromera velia CCMP2878</name>
    <dbReference type="NCBI Taxonomy" id="1169474"/>
    <lineage>
        <taxon>Eukaryota</taxon>
        <taxon>Sar</taxon>
        <taxon>Alveolata</taxon>
        <taxon>Colpodellida</taxon>
        <taxon>Chromeraceae</taxon>
        <taxon>Chromera</taxon>
    </lineage>
</organism>
<feature type="region of interest" description="Disordered" evidence="3">
    <location>
        <begin position="1132"/>
        <end position="1190"/>
    </location>
</feature>
<dbReference type="SUPFAM" id="SSF57184">
    <property type="entry name" value="Growth factor receptor domain"/>
    <property type="match status" value="1"/>
</dbReference>
<protein>
    <recommendedName>
        <fullName evidence="5">EGF-like domain-containing protein</fullName>
    </recommendedName>
</protein>
<keyword evidence="4" id="KW-1133">Transmembrane helix</keyword>
<evidence type="ECO:0000256" key="3">
    <source>
        <dbReference type="SAM" id="MobiDB-lite"/>
    </source>
</evidence>
<feature type="compositionally biased region" description="Low complexity" evidence="3">
    <location>
        <begin position="224"/>
        <end position="238"/>
    </location>
</feature>
<dbReference type="Pfam" id="PF03415">
    <property type="entry name" value="Peptidase_C11"/>
    <property type="match status" value="1"/>
</dbReference>
<feature type="region of interest" description="Disordered" evidence="3">
    <location>
        <begin position="1059"/>
        <end position="1085"/>
    </location>
</feature>
<feature type="region of interest" description="Disordered" evidence="3">
    <location>
        <begin position="1230"/>
        <end position="1306"/>
    </location>
</feature>
<feature type="compositionally biased region" description="Acidic residues" evidence="3">
    <location>
        <begin position="1059"/>
        <end position="1074"/>
    </location>
</feature>
<dbReference type="InterPro" id="IPR001881">
    <property type="entry name" value="EGF-like_Ca-bd_dom"/>
</dbReference>
<feature type="region of interest" description="Disordered" evidence="3">
    <location>
        <begin position="1343"/>
        <end position="1378"/>
    </location>
</feature>
<evidence type="ECO:0000313" key="6">
    <source>
        <dbReference type="EMBL" id="CEM07012.1"/>
    </source>
</evidence>
<evidence type="ECO:0000259" key="5">
    <source>
        <dbReference type="PROSITE" id="PS01186"/>
    </source>
</evidence>
<gene>
    <name evidence="6" type="ORF">Cvel_15101</name>
</gene>
<dbReference type="EMBL" id="CDMZ01000114">
    <property type="protein sequence ID" value="CEM07012.1"/>
    <property type="molecule type" value="Genomic_DNA"/>
</dbReference>
<feature type="compositionally biased region" description="Basic and acidic residues" evidence="3">
    <location>
        <begin position="1181"/>
        <end position="1190"/>
    </location>
</feature>
<dbReference type="GO" id="GO:0005509">
    <property type="term" value="F:calcium ion binding"/>
    <property type="evidence" value="ECO:0007669"/>
    <property type="project" value="InterPro"/>
</dbReference>
<feature type="compositionally biased region" description="Low complexity" evidence="3">
    <location>
        <begin position="843"/>
        <end position="856"/>
    </location>
</feature>
<dbReference type="InterPro" id="IPR049883">
    <property type="entry name" value="NOTCH1_EGF-like"/>
</dbReference>
<dbReference type="InterPro" id="IPR009030">
    <property type="entry name" value="Growth_fac_rcpt_cys_sf"/>
</dbReference>
<dbReference type="PANTHER" id="PTHR37835">
    <property type="entry name" value="ALPHA-CLOSTRIPAIN"/>
    <property type="match status" value="1"/>
</dbReference>
<dbReference type="InterPro" id="IPR005077">
    <property type="entry name" value="Peptidase_C11"/>
</dbReference>
<dbReference type="Gene3D" id="3.40.50.11970">
    <property type="match status" value="2"/>
</dbReference>
<feature type="region of interest" description="Disordered" evidence="3">
    <location>
        <begin position="224"/>
        <end position="264"/>
    </location>
</feature>
<dbReference type="InterPro" id="IPR000742">
    <property type="entry name" value="EGF"/>
</dbReference>
<dbReference type="PROSITE" id="PS01186">
    <property type="entry name" value="EGF_2"/>
    <property type="match status" value="1"/>
</dbReference>
<evidence type="ECO:0000256" key="4">
    <source>
        <dbReference type="SAM" id="Phobius"/>
    </source>
</evidence>
<feature type="transmembrane region" description="Helical" evidence="4">
    <location>
        <begin position="1100"/>
        <end position="1122"/>
    </location>
</feature>
<dbReference type="PANTHER" id="PTHR37835:SF1">
    <property type="entry name" value="ALPHA-CLOSTRIPAIN"/>
    <property type="match status" value="1"/>
</dbReference>
<feature type="compositionally biased region" description="Acidic residues" evidence="3">
    <location>
        <begin position="666"/>
        <end position="678"/>
    </location>
</feature>
<feature type="compositionally biased region" description="Polar residues" evidence="3">
    <location>
        <begin position="686"/>
        <end position="696"/>
    </location>
</feature>